<gene>
    <name evidence="2" type="ORF">AVDCRST_MAG53-2963</name>
</gene>
<feature type="region of interest" description="Disordered" evidence="1">
    <location>
        <begin position="1"/>
        <end position="38"/>
    </location>
</feature>
<name>A0A6J4T544_9ACTN</name>
<evidence type="ECO:0000256" key="1">
    <source>
        <dbReference type="SAM" id="MobiDB-lite"/>
    </source>
</evidence>
<protein>
    <submittedName>
        <fullName evidence="2">Uncharacterized protein</fullName>
    </submittedName>
</protein>
<proteinExistence type="predicted"/>
<feature type="compositionally biased region" description="Polar residues" evidence="1">
    <location>
        <begin position="1"/>
        <end position="13"/>
    </location>
</feature>
<evidence type="ECO:0000313" key="2">
    <source>
        <dbReference type="EMBL" id="CAA9514229.1"/>
    </source>
</evidence>
<accession>A0A6J4T544</accession>
<dbReference type="EMBL" id="CADCVR010000089">
    <property type="protein sequence ID" value="CAA9514229.1"/>
    <property type="molecule type" value="Genomic_DNA"/>
</dbReference>
<reference evidence="2" key="1">
    <citation type="submission" date="2020-02" db="EMBL/GenBank/DDBJ databases">
        <authorList>
            <person name="Meier V. D."/>
        </authorList>
    </citation>
    <scope>NUCLEOTIDE SEQUENCE</scope>
    <source>
        <strain evidence="2">AVDCRST_MAG53</strain>
    </source>
</reference>
<organism evidence="2">
    <name type="scientific">uncultured Solirubrobacteraceae bacterium</name>
    <dbReference type="NCBI Taxonomy" id="1162706"/>
    <lineage>
        <taxon>Bacteria</taxon>
        <taxon>Bacillati</taxon>
        <taxon>Actinomycetota</taxon>
        <taxon>Thermoleophilia</taxon>
        <taxon>Solirubrobacterales</taxon>
        <taxon>Solirubrobacteraceae</taxon>
        <taxon>environmental samples</taxon>
    </lineage>
</organism>
<dbReference type="AlphaFoldDB" id="A0A6J4T544"/>
<feature type="compositionally biased region" description="Basic and acidic residues" evidence="1">
    <location>
        <begin position="26"/>
        <end position="38"/>
    </location>
</feature>
<sequence length="38" mass="4080">MNPRSSWSLSERSPGNAGMPAPSGKDATDPAERLEKDH</sequence>